<organism evidence="3 4">
    <name type="scientific">Cytobacillus kochii</name>
    <dbReference type="NCBI Taxonomy" id="859143"/>
    <lineage>
        <taxon>Bacteria</taxon>
        <taxon>Bacillati</taxon>
        <taxon>Bacillota</taxon>
        <taxon>Bacilli</taxon>
        <taxon>Bacillales</taxon>
        <taxon>Bacillaceae</taxon>
        <taxon>Cytobacillus</taxon>
    </lineage>
</organism>
<dbReference type="Pfam" id="PF13411">
    <property type="entry name" value="MerR_1"/>
    <property type="match status" value="1"/>
</dbReference>
<evidence type="ECO:0000256" key="1">
    <source>
        <dbReference type="ARBA" id="ARBA00023125"/>
    </source>
</evidence>
<dbReference type="PANTHER" id="PTHR30204">
    <property type="entry name" value="REDOX-CYCLING DRUG-SENSING TRANSCRIPTIONAL ACTIVATOR SOXR"/>
    <property type="match status" value="1"/>
</dbReference>
<reference evidence="3 4" key="1">
    <citation type="submission" date="2017-08" db="EMBL/GenBank/DDBJ databases">
        <title>Complete Genome Sequence of Bacillus kochii Oregon-R-modENCODE STRAIN BDGP4, isolated from Drosophila melanogaster gut.</title>
        <authorList>
            <person name="Wan K.H."/>
            <person name="Yu C."/>
            <person name="Park S."/>
            <person name="Hammonds A.S."/>
            <person name="Booth B.W."/>
            <person name="Celniker S.E."/>
        </authorList>
    </citation>
    <scope>NUCLEOTIDE SEQUENCE [LARGE SCALE GENOMIC DNA]</scope>
    <source>
        <strain evidence="3 4">BDGP4</strain>
    </source>
</reference>
<dbReference type="RefSeq" id="WP_095370935.1">
    <property type="nucleotide sequence ID" value="NZ_CP022983.1"/>
</dbReference>
<dbReference type="InterPro" id="IPR009061">
    <property type="entry name" value="DNA-bd_dom_put_sf"/>
</dbReference>
<accession>A0A248TGQ2</accession>
<dbReference type="PANTHER" id="PTHR30204:SF96">
    <property type="entry name" value="CHROMOSOME-ANCHORING PROTEIN RACA"/>
    <property type="match status" value="1"/>
</dbReference>
<name>A0A248TGQ2_9BACI</name>
<dbReference type="Gene3D" id="1.10.1660.10">
    <property type="match status" value="1"/>
</dbReference>
<dbReference type="OrthoDB" id="1894615at2"/>
<feature type="domain" description="HTH merR-type" evidence="2">
    <location>
        <begin position="3"/>
        <end position="72"/>
    </location>
</feature>
<keyword evidence="4" id="KW-1185">Reference proteome</keyword>
<gene>
    <name evidence="3" type="ORF">CKF48_08510</name>
</gene>
<dbReference type="AlphaFoldDB" id="A0A248TGQ2"/>
<sequence length="237" mass="27555">MDYFSTGKIAKDWSISVRTLRYYDEIQLVTPTYKDDYGKRFYTQLDLLRLQKVLLLKKANMSLEDIQKLIDETTVSSVLDIHLQTLKASIDDIVQAQKYTQTLRNSVDLEGEIGWEQLLPLTLKESEDHTPLTKEWETSLPKLENDDGQIKKWMNIIKRIELCLKNGEVPSSDVAQLIASDVEIYSMEMFNGNQALSEQFWEARRSKEQSKSLNLYPIKQEVIEFLESALTYMNNKS</sequence>
<dbReference type="EMBL" id="CP022983">
    <property type="protein sequence ID" value="ASV67361.1"/>
    <property type="molecule type" value="Genomic_DNA"/>
</dbReference>
<evidence type="ECO:0000313" key="4">
    <source>
        <dbReference type="Proteomes" id="UP000215137"/>
    </source>
</evidence>
<evidence type="ECO:0000313" key="3">
    <source>
        <dbReference type="EMBL" id="ASV67361.1"/>
    </source>
</evidence>
<keyword evidence="1" id="KW-0238">DNA-binding</keyword>
<protein>
    <recommendedName>
        <fullName evidence="2">HTH merR-type domain-containing protein</fullName>
    </recommendedName>
</protein>
<dbReference type="SUPFAM" id="SSF46955">
    <property type="entry name" value="Putative DNA-binding domain"/>
    <property type="match status" value="1"/>
</dbReference>
<proteinExistence type="predicted"/>
<dbReference type="InterPro" id="IPR047057">
    <property type="entry name" value="MerR_fam"/>
</dbReference>
<dbReference type="InterPro" id="IPR000551">
    <property type="entry name" value="MerR-type_HTH_dom"/>
</dbReference>
<dbReference type="PROSITE" id="PS50937">
    <property type="entry name" value="HTH_MERR_2"/>
    <property type="match status" value="1"/>
</dbReference>
<dbReference type="GO" id="GO:0003700">
    <property type="term" value="F:DNA-binding transcription factor activity"/>
    <property type="evidence" value="ECO:0007669"/>
    <property type="project" value="InterPro"/>
</dbReference>
<dbReference type="GO" id="GO:0003677">
    <property type="term" value="F:DNA binding"/>
    <property type="evidence" value="ECO:0007669"/>
    <property type="project" value="UniProtKB-KW"/>
</dbReference>
<dbReference type="Proteomes" id="UP000215137">
    <property type="component" value="Chromosome"/>
</dbReference>
<evidence type="ECO:0000259" key="2">
    <source>
        <dbReference type="PROSITE" id="PS50937"/>
    </source>
</evidence>
<dbReference type="SMART" id="SM00422">
    <property type="entry name" value="HTH_MERR"/>
    <property type="match status" value="1"/>
</dbReference>
<dbReference type="KEGG" id="bko:CKF48_08510"/>